<keyword evidence="2" id="KW-0732">Signal</keyword>
<sequence length="269" mass="28430">MRSPGWLLRPLLLALAPLALTAAPGDQTQWKLSKVSWVKRVPAEPGTPPNAQPARLGADALQALLEPVRVRLEGGEAALFAKDELKALSKALSEALALAQPGEDLLLLSTSKRGGGFLETPLGLTARLFVAEGALHLIVHDARLSFMDRYLADGTLPKFAFGSRTEAANLSLQAPGAAGRRGDWLALPLPSPAPSTPVPGVVAPAPVPPPAPAPAANPKAAPEPTPALRDAAFYEAQTQRLKALKRMRDEGVLSEAEYLEKREAILKTL</sequence>
<protein>
    <submittedName>
        <fullName evidence="3">SHOCT domain-containing protein</fullName>
    </submittedName>
</protein>
<evidence type="ECO:0000313" key="4">
    <source>
        <dbReference type="Proteomes" id="UP000886657"/>
    </source>
</evidence>
<dbReference type="EMBL" id="JADKIO010000004">
    <property type="protein sequence ID" value="MBK9795090.1"/>
    <property type="molecule type" value="Genomic_DNA"/>
</dbReference>
<evidence type="ECO:0000313" key="3">
    <source>
        <dbReference type="EMBL" id="MBK9795090.1"/>
    </source>
</evidence>
<feature type="signal peptide" evidence="2">
    <location>
        <begin position="1"/>
        <end position="22"/>
    </location>
</feature>
<accession>A0A9D7SE95</accession>
<gene>
    <name evidence="3" type="ORF">IPP58_01090</name>
</gene>
<name>A0A9D7SE95_9BACT</name>
<organism evidence="3 4">
    <name type="scientific">Candidatus Geothrix skivensis</name>
    <dbReference type="NCBI Taxonomy" id="2954439"/>
    <lineage>
        <taxon>Bacteria</taxon>
        <taxon>Pseudomonadati</taxon>
        <taxon>Acidobacteriota</taxon>
        <taxon>Holophagae</taxon>
        <taxon>Holophagales</taxon>
        <taxon>Holophagaceae</taxon>
        <taxon>Geothrix</taxon>
    </lineage>
</organism>
<feature type="region of interest" description="Disordered" evidence="1">
    <location>
        <begin position="200"/>
        <end position="225"/>
    </location>
</feature>
<comment type="caution">
    <text evidence="3">The sequence shown here is derived from an EMBL/GenBank/DDBJ whole genome shotgun (WGS) entry which is preliminary data.</text>
</comment>
<evidence type="ECO:0000256" key="2">
    <source>
        <dbReference type="SAM" id="SignalP"/>
    </source>
</evidence>
<reference evidence="3" key="1">
    <citation type="submission" date="2020-10" db="EMBL/GenBank/DDBJ databases">
        <title>Connecting structure to function with the recovery of over 1000 high-quality activated sludge metagenome-assembled genomes encoding full-length rRNA genes using long-read sequencing.</title>
        <authorList>
            <person name="Singleton C.M."/>
            <person name="Petriglieri F."/>
            <person name="Kristensen J.M."/>
            <person name="Kirkegaard R.H."/>
            <person name="Michaelsen T.Y."/>
            <person name="Andersen M.H."/>
            <person name="Karst S.M."/>
            <person name="Dueholm M.S."/>
            <person name="Nielsen P.H."/>
            <person name="Albertsen M."/>
        </authorList>
    </citation>
    <scope>NUCLEOTIDE SEQUENCE</scope>
    <source>
        <strain evidence="3">Skiv_18-Q3-R9-52_MAXAC.067</strain>
    </source>
</reference>
<evidence type="ECO:0000256" key="1">
    <source>
        <dbReference type="SAM" id="MobiDB-lite"/>
    </source>
</evidence>
<feature type="compositionally biased region" description="Pro residues" evidence="1">
    <location>
        <begin position="205"/>
        <end position="225"/>
    </location>
</feature>
<proteinExistence type="predicted"/>
<dbReference type="AlphaFoldDB" id="A0A9D7SE95"/>
<dbReference type="Proteomes" id="UP000886657">
    <property type="component" value="Unassembled WGS sequence"/>
</dbReference>
<feature type="chain" id="PRO_5039418031" evidence="2">
    <location>
        <begin position="23"/>
        <end position="269"/>
    </location>
</feature>